<dbReference type="EMBL" id="JGZD01000003">
    <property type="protein sequence ID" value="KFI74112.1"/>
    <property type="molecule type" value="Genomic_DNA"/>
</dbReference>
<dbReference type="AlphaFoldDB" id="A0A087BSW2"/>
<comment type="caution">
    <text evidence="1">The sequence shown here is derived from an EMBL/GenBank/DDBJ whole genome shotgun (WGS) entry which is preliminary data.</text>
</comment>
<evidence type="ECO:0000313" key="1">
    <source>
        <dbReference type="EMBL" id="KFI74112.1"/>
    </source>
</evidence>
<accession>A0A087BSW2</accession>
<evidence type="ECO:0000313" key="2">
    <source>
        <dbReference type="Proteomes" id="UP000029014"/>
    </source>
</evidence>
<proteinExistence type="predicted"/>
<protein>
    <recommendedName>
        <fullName evidence="3">Nucleotidyl transferase AbiEii toxin, Type IV TA system</fullName>
    </recommendedName>
</protein>
<sequence>MITVQISSRGHPWDTVFAVAEAVVPQAWMLTGGLMVQLHAMIGGLEVRPTTDVDLLVDLMSDHRGIESVQRVLSGRGFVAQPGTLTGYTTRMIGRDGGQVDLLVADHLPGLLVKMAVLAGKPVLSMPAGAQARERSMYVEIADGTMRATIRIPDLLGALMLKSAAYSVDHAGFGERHLYDAAMLVSLMGDPDAERSRLHSKTDRKRMRTLFRLLREDSPYWDRLDREHKQSGLDAIQVLAGW</sequence>
<name>A0A087BSW2_9BIFI</name>
<gene>
    <name evidence="1" type="ORF">BMIN_1224</name>
</gene>
<dbReference type="eggNOG" id="ENOG5030K6H">
    <property type="taxonomic scope" value="Bacteria"/>
</dbReference>
<dbReference type="Proteomes" id="UP000029014">
    <property type="component" value="Unassembled WGS sequence"/>
</dbReference>
<reference evidence="1 2" key="1">
    <citation type="submission" date="2014-03" db="EMBL/GenBank/DDBJ databases">
        <title>Genomics of Bifidobacteria.</title>
        <authorList>
            <person name="Ventura M."/>
            <person name="Milani C."/>
            <person name="Lugli G.A."/>
        </authorList>
    </citation>
    <scope>NUCLEOTIDE SEQUENCE [LARGE SCALE GENOMIC DNA]</scope>
    <source>
        <strain evidence="1 2">LMG 11592</strain>
    </source>
</reference>
<organism evidence="1 2">
    <name type="scientific">Bifidobacterium minimum</name>
    <dbReference type="NCBI Taxonomy" id="1693"/>
    <lineage>
        <taxon>Bacteria</taxon>
        <taxon>Bacillati</taxon>
        <taxon>Actinomycetota</taxon>
        <taxon>Actinomycetes</taxon>
        <taxon>Bifidobacteriales</taxon>
        <taxon>Bifidobacteriaceae</taxon>
        <taxon>Bifidobacterium</taxon>
    </lineage>
</organism>
<evidence type="ECO:0008006" key="3">
    <source>
        <dbReference type="Google" id="ProtNLM"/>
    </source>
</evidence>
<keyword evidence="2" id="KW-1185">Reference proteome</keyword>
<dbReference type="STRING" id="1693.BMIN_1224"/>